<dbReference type="Proteomes" id="UP001060215">
    <property type="component" value="Chromosome 11"/>
</dbReference>
<keyword evidence="2" id="KW-1185">Reference proteome</keyword>
<accession>A0ACC0F0G8</accession>
<sequence length="232" mass="26280">MPDVVSAARAQFVGSFSTTIEGYPHCVVLRECNRHRPELTLLRIAYTGADKMWSQHSFVSQRAHFTMFSVSDGVHCDICNGLLIIGQHVYCFNTMVVIIDYDIETHVWKEMLQPPEMVCCSIMESEGEIIRVDIEDDYHGGGSLTLFRYNGTSSMWEKLNNNEVKGIIWFLQGCCYCFSAKAKDLHLKKKAYVLYHNRSMDVDVEVLDLADGSTQMLLPFSCHGSAAWVDMG</sequence>
<comment type="caution">
    <text evidence="1">The sequence shown here is derived from an EMBL/GenBank/DDBJ whole genome shotgun (WGS) entry which is preliminary data.</text>
</comment>
<evidence type="ECO:0000313" key="2">
    <source>
        <dbReference type="Proteomes" id="UP001060215"/>
    </source>
</evidence>
<evidence type="ECO:0000313" key="1">
    <source>
        <dbReference type="EMBL" id="KAI7982241.1"/>
    </source>
</evidence>
<proteinExistence type="predicted"/>
<dbReference type="EMBL" id="CM045768">
    <property type="protein sequence ID" value="KAI7982241.1"/>
    <property type="molecule type" value="Genomic_DNA"/>
</dbReference>
<protein>
    <submittedName>
        <fullName evidence="1">Uncharacterized protein</fullName>
    </submittedName>
</protein>
<organism evidence="1 2">
    <name type="scientific">Camellia lanceoleosa</name>
    <dbReference type="NCBI Taxonomy" id="1840588"/>
    <lineage>
        <taxon>Eukaryota</taxon>
        <taxon>Viridiplantae</taxon>
        <taxon>Streptophyta</taxon>
        <taxon>Embryophyta</taxon>
        <taxon>Tracheophyta</taxon>
        <taxon>Spermatophyta</taxon>
        <taxon>Magnoliopsida</taxon>
        <taxon>eudicotyledons</taxon>
        <taxon>Gunneridae</taxon>
        <taxon>Pentapetalae</taxon>
        <taxon>asterids</taxon>
        <taxon>Ericales</taxon>
        <taxon>Theaceae</taxon>
        <taxon>Camellia</taxon>
    </lineage>
</organism>
<name>A0ACC0F0G8_9ERIC</name>
<reference evidence="1 2" key="1">
    <citation type="journal article" date="2022" name="Plant J.">
        <title>Chromosome-level genome of Camellia lanceoleosa provides a valuable resource for understanding genome evolution and self-incompatibility.</title>
        <authorList>
            <person name="Gong W."/>
            <person name="Xiao S."/>
            <person name="Wang L."/>
            <person name="Liao Z."/>
            <person name="Chang Y."/>
            <person name="Mo W."/>
            <person name="Hu G."/>
            <person name="Li W."/>
            <person name="Zhao G."/>
            <person name="Zhu H."/>
            <person name="Hu X."/>
            <person name="Ji K."/>
            <person name="Xiang X."/>
            <person name="Song Q."/>
            <person name="Yuan D."/>
            <person name="Jin S."/>
            <person name="Zhang L."/>
        </authorList>
    </citation>
    <scope>NUCLEOTIDE SEQUENCE [LARGE SCALE GENOMIC DNA]</scope>
    <source>
        <strain evidence="1">SQ_2022a</strain>
    </source>
</reference>
<gene>
    <name evidence="1" type="ORF">LOK49_LG15G00281</name>
</gene>